<comment type="subcellular location">
    <subcellularLocation>
        <location evidence="1">Cell membrane</location>
        <topology evidence="1">Multi-pass membrane protein</topology>
    </subcellularLocation>
</comment>
<feature type="transmembrane region" description="Helical" evidence="8">
    <location>
        <begin position="31"/>
        <end position="51"/>
    </location>
</feature>
<keyword evidence="3" id="KW-0813">Transport</keyword>
<evidence type="ECO:0000256" key="5">
    <source>
        <dbReference type="ARBA" id="ARBA00022692"/>
    </source>
</evidence>
<dbReference type="InterPro" id="IPR003838">
    <property type="entry name" value="ABC3_permease_C"/>
</dbReference>
<evidence type="ECO:0000256" key="7">
    <source>
        <dbReference type="ARBA" id="ARBA00023136"/>
    </source>
</evidence>
<keyword evidence="7 8" id="KW-0472">Membrane</keyword>
<dbReference type="PANTHER" id="PTHR30489">
    <property type="entry name" value="LIPOPROTEIN-RELEASING SYSTEM TRANSMEMBRANE PROTEIN LOLE"/>
    <property type="match status" value="1"/>
</dbReference>
<evidence type="ECO:0000256" key="2">
    <source>
        <dbReference type="ARBA" id="ARBA00005236"/>
    </source>
</evidence>
<dbReference type="RefSeq" id="WP_382415953.1">
    <property type="nucleotide sequence ID" value="NZ_AP031500.1"/>
</dbReference>
<keyword evidence="5 8" id="KW-0812">Transmembrane</keyword>
<organism evidence="11 12">
    <name type="scientific">Gilvimarinus japonicus</name>
    <dbReference type="NCBI Taxonomy" id="1796469"/>
    <lineage>
        <taxon>Bacteria</taxon>
        <taxon>Pseudomonadati</taxon>
        <taxon>Pseudomonadota</taxon>
        <taxon>Gammaproteobacteria</taxon>
        <taxon>Cellvibrionales</taxon>
        <taxon>Cellvibrionaceae</taxon>
        <taxon>Gilvimarinus</taxon>
    </lineage>
</organism>
<comment type="caution">
    <text evidence="11">The sequence shown here is derived from an EMBL/GenBank/DDBJ whole genome shotgun (WGS) entry which is preliminary data.</text>
</comment>
<keyword evidence="6 8" id="KW-1133">Transmembrane helix</keyword>
<evidence type="ECO:0000313" key="11">
    <source>
        <dbReference type="EMBL" id="MFC3155305.1"/>
    </source>
</evidence>
<feature type="transmembrane region" description="Helical" evidence="8">
    <location>
        <begin position="299"/>
        <end position="318"/>
    </location>
</feature>
<dbReference type="InterPro" id="IPR051447">
    <property type="entry name" value="Lipoprotein-release_system"/>
</dbReference>
<feature type="domain" description="ABC3 transporter permease C-terminal" evidence="9">
    <location>
        <begin position="271"/>
        <end position="402"/>
    </location>
</feature>
<evidence type="ECO:0000259" key="9">
    <source>
        <dbReference type="Pfam" id="PF02687"/>
    </source>
</evidence>
<dbReference type="Pfam" id="PF12704">
    <property type="entry name" value="MacB_PCD"/>
    <property type="match status" value="1"/>
</dbReference>
<gene>
    <name evidence="11" type="ORF">ACFOEB_08845</name>
</gene>
<accession>A0ABV7HRX8</accession>
<proteinExistence type="inferred from homology"/>
<evidence type="ECO:0000259" key="10">
    <source>
        <dbReference type="Pfam" id="PF12704"/>
    </source>
</evidence>
<dbReference type="EMBL" id="JBHRTL010000006">
    <property type="protein sequence ID" value="MFC3155305.1"/>
    <property type="molecule type" value="Genomic_DNA"/>
</dbReference>
<comment type="similarity">
    <text evidence="2">Belongs to the ABC-4 integral membrane protein family. LolC/E subfamily.</text>
</comment>
<dbReference type="PANTHER" id="PTHR30489:SF0">
    <property type="entry name" value="LIPOPROTEIN-RELEASING SYSTEM TRANSMEMBRANE PROTEIN LOLE"/>
    <property type="match status" value="1"/>
</dbReference>
<feature type="transmembrane region" description="Helical" evidence="8">
    <location>
        <begin position="268"/>
        <end position="293"/>
    </location>
</feature>
<keyword evidence="11" id="KW-0449">Lipoprotein</keyword>
<feature type="transmembrane region" description="Helical" evidence="8">
    <location>
        <begin position="325"/>
        <end position="349"/>
    </location>
</feature>
<evidence type="ECO:0000256" key="3">
    <source>
        <dbReference type="ARBA" id="ARBA00022448"/>
    </source>
</evidence>
<keyword evidence="12" id="KW-1185">Reference proteome</keyword>
<evidence type="ECO:0000256" key="1">
    <source>
        <dbReference type="ARBA" id="ARBA00004651"/>
    </source>
</evidence>
<evidence type="ECO:0000256" key="4">
    <source>
        <dbReference type="ARBA" id="ARBA00022475"/>
    </source>
</evidence>
<feature type="transmembrane region" description="Helical" evidence="8">
    <location>
        <begin position="377"/>
        <end position="397"/>
    </location>
</feature>
<sequence>MFNRFTLTLGRRYATARQGSHLVSFISRMSVIGLVISVALLILVMAIMNGFDRELRERILQVMPQGTLYSREGIRDPGAVMAQALQHPEVIAAAPFVSLQGLLAKGKEVAPVGLFGIVPELEVKASGVDQYLTHHRLNELGDNAHAVVLGSTLAKSIGTEVGDRLTLVIPRAGAGRDSPSVWALEVVDILVTGTEIDNNLALMNMSAASKLTAYPGSVSGVRLKLHDLFRAPTTMYEITANLPATVYGRDWTRSHGNLYQAIHMSKKLVGLLLILLIGIAAFNLVTTLIMVVVDKEADIAILRTQGASSADIIGIFLVQGGYIGVTGTFIGVILGVIFSYTVTSAVAGLERLTGFQFLHSDVYPVSYLPSELLLSDVAYIAGAALVLSFIASVYPAWRAARILPAEALRHE</sequence>
<dbReference type="Proteomes" id="UP001595548">
    <property type="component" value="Unassembled WGS sequence"/>
</dbReference>
<protein>
    <submittedName>
        <fullName evidence="11">Lipoprotein-releasing ABC transporter permease subunit</fullName>
    </submittedName>
</protein>
<name>A0ABV7HRX8_9GAMM</name>
<evidence type="ECO:0000256" key="8">
    <source>
        <dbReference type="SAM" id="Phobius"/>
    </source>
</evidence>
<dbReference type="NCBIfam" id="TIGR02212">
    <property type="entry name" value="lolCE"/>
    <property type="match status" value="1"/>
</dbReference>
<reference evidence="12" key="1">
    <citation type="journal article" date="2019" name="Int. J. Syst. Evol. Microbiol.">
        <title>The Global Catalogue of Microorganisms (GCM) 10K type strain sequencing project: providing services to taxonomists for standard genome sequencing and annotation.</title>
        <authorList>
            <consortium name="The Broad Institute Genomics Platform"/>
            <consortium name="The Broad Institute Genome Sequencing Center for Infectious Disease"/>
            <person name="Wu L."/>
            <person name="Ma J."/>
        </authorList>
    </citation>
    <scope>NUCLEOTIDE SEQUENCE [LARGE SCALE GENOMIC DNA]</scope>
    <source>
        <strain evidence="12">KCTC 52141</strain>
    </source>
</reference>
<dbReference type="InterPro" id="IPR025857">
    <property type="entry name" value="MacB_PCD"/>
</dbReference>
<dbReference type="Pfam" id="PF02687">
    <property type="entry name" value="FtsX"/>
    <property type="match status" value="1"/>
</dbReference>
<keyword evidence="4" id="KW-1003">Cell membrane</keyword>
<dbReference type="InterPro" id="IPR011925">
    <property type="entry name" value="LolCE_TM"/>
</dbReference>
<feature type="domain" description="MacB-like periplasmic core" evidence="10">
    <location>
        <begin position="29"/>
        <end position="227"/>
    </location>
</feature>
<evidence type="ECO:0000313" key="12">
    <source>
        <dbReference type="Proteomes" id="UP001595548"/>
    </source>
</evidence>
<evidence type="ECO:0000256" key="6">
    <source>
        <dbReference type="ARBA" id="ARBA00022989"/>
    </source>
</evidence>